<keyword evidence="3" id="KW-1185">Reference proteome</keyword>
<sequence>MIDLLPAMLWVLSLIWSGGVCVITVSRGRLLSGDPCPEVEPVSWNVVYAQVASVVLCAVPFMVFVLMQHDVAAGMRAWYERHMIAGAVIGMAMVVLEWALMFAQAKRAERTQRDRVLRGSMGR</sequence>
<keyword evidence="1" id="KW-0472">Membrane</keyword>
<evidence type="ECO:0000313" key="3">
    <source>
        <dbReference type="Proteomes" id="UP000700815"/>
    </source>
</evidence>
<evidence type="ECO:0000256" key="1">
    <source>
        <dbReference type="SAM" id="Phobius"/>
    </source>
</evidence>
<name>A0ABS6WHG7_9BIFI</name>
<organism evidence="2 3">
    <name type="scientific">Bifidobacterium miconis</name>
    <dbReference type="NCBI Taxonomy" id="2834435"/>
    <lineage>
        <taxon>Bacteria</taxon>
        <taxon>Bacillati</taxon>
        <taxon>Actinomycetota</taxon>
        <taxon>Actinomycetes</taxon>
        <taxon>Bifidobacteriales</taxon>
        <taxon>Bifidobacteriaceae</taxon>
        <taxon>Bifidobacterium</taxon>
    </lineage>
</organism>
<protein>
    <submittedName>
        <fullName evidence="2">C4-dicarboxylate ABC transporter</fullName>
    </submittedName>
</protein>
<dbReference type="EMBL" id="JAHBBH010000044">
    <property type="protein sequence ID" value="MBW3093470.1"/>
    <property type="molecule type" value="Genomic_DNA"/>
</dbReference>
<keyword evidence="1" id="KW-1133">Transmembrane helix</keyword>
<feature type="transmembrane region" description="Helical" evidence="1">
    <location>
        <begin position="46"/>
        <end position="67"/>
    </location>
</feature>
<feature type="transmembrane region" description="Helical" evidence="1">
    <location>
        <begin position="6"/>
        <end position="25"/>
    </location>
</feature>
<keyword evidence="1" id="KW-0812">Transmembrane</keyword>
<gene>
    <name evidence="2" type="ORF">KIH79_11170</name>
</gene>
<evidence type="ECO:0000313" key="2">
    <source>
        <dbReference type="EMBL" id="MBW3093470.1"/>
    </source>
</evidence>
<comment type="caution">
    <text evidence="2">The sequence shown here is derived from an EMBL/GenBank/DDBJ whole genome shotgun (WGS) entry which is preliminary data.</text>
</comment>
<accession>A0ABS6WHG7</accession>
<proteinExistence type="predicted"/>
<feature type="transmembrane region" description="Helical" evidence="1">
    <location>
        <begin position="82"/>
        <end position="103"/>
    </location>
</feature>
<reference evidence="2 3" key="1">
    <citation type="submission" date="2021-05" db="EMBL/GenBank/DDBJ databases">
        <title>Phylogenetic classification of ten novel species belonging to the genus Bifidobacterium comprising B. colchicus sp. nov., B. abeli sp. nov., B. bicoloris sp. nov., B. guerezis sp. nov., B. rosaliae sp. nov., B. santillanensis sp. nov., B. argentati sp. nov., B. amazzoni sp. nov., B. pluviali sp. nov., and B. pinnaculum sp. nov.</title>
        <authorList>
            <person name="Lugli G.A."/>
            <person name="Ruiz Garcia L."/>
            <person name="Margolles A."/>
            <person name="Ventura M."/>
        </authorList>
    </citation>
    <scope>NUCLEOTIDE SEQUENCE [LARGE SCALE GENOMIC DNA]</scope>
    <source>
        <strain evidence="2 3">82T10</strain>
    </source>
</reference>
<dbReference type="Proteomes" id="UP000700815">
    <property type="component" value="Unassembled WGS sequence"/>
</dbReference>
<dbReference type="RefSeq" id="WP_219059442.1">
    <property type="nucleotide sequence ID" value="NZ_JAHBBH010000044.1"/>
</dbReference>